<dbReference type="SUPFAM" id="SSF52833">
    <property type="entry name" value="Thioredoxin-like"/>
    <property type="match status" value="1"/>
</dbReference>
<dbReference type="InterPro" id="IPR013766">
    <property type="entry name" value="Thioredoxin_domain"/>
</dbReference>
<organism evidence="6 7">
    <name type="scientific">Flavobacterium kingsejongi</name>
    <dbReference type="NCBI Taxonomy" id="1678728"/>
    <lineage>
        <taxon>Bacteria</taxon>
        <taxon>Pseudomonadati</taxon>
        <taxon>Bacteroidota</taxon>
        <taxon>Flavobacteriia</taxon>
        <taxon>Flavobacteriales</taxon>
        <taxon>Flavobacteriaceae</taxon>
        <taxon>Flavobacterium</taxon>
    </lineage>
</organism>
<gene>
    <name evidence="6" type="ORF">FK004_05125</name>
</gene>
<dbReference type="CDD" id="cd02966">
    <property type="entry name" value="TlpA_like_family"/>
    <property type="match status" value="1"/>
</dbReference>
<evidence type="ECO:0000313" key="7">
    <source>
        <dbReference type="Proteomes" id="UP000244677"/>
    </source>
</evidence>
<evidence type="ECO:0000256" key="2">
    <source>
        <dbReference type="ARBA" id="ARBA00022748"/>
    </source>
</evidence>
<dbReference type="KEGG" id="fki:FK004_05125"/>
<dbReference type="Pfam" id="PF13905">
    <property type="entry name" value="Thioredoxin_8"/>
    <property type="match status" value="1"/>
</dbReference>
<name>A0A2S1LLT5_9FLAO</name>
<evidence type="ECO:0000256" key="3">
    <source>
        <dbReference type="ARBA" id="ARBA00023157"/>
    </source>
</evidence>
<dbReference type="PROSITE" id="PS51352">
    <property type="entry name" value="THIOREDOXIN_2"/>
    <property type="match status" value="1"/>
</dbReference>
<evidence type="ECO:0000256" key="1">
    <source>
        <dbReference type="ARBA" id="ARBA00004196"/>
    </source>
</evidence>
<dbReference type="InterPro" id="IPR036249">
    <property type="entry name" value="Thioredoxin-like_sf"/>
</dbReference>
<dbReference type="OrthoDB" id="1098640at2"/>
<proteinExistence type="predicted"/>
<dbReference type="Gene3D" id="3.40.30.10">
    <property type="entry name" value="Glutaredoxin"/>
    <property type="match status" value="1"/>
</dbReference>
<dbReference type="AlphaFoldDB" id="A0A2S1LLT5"/>
<evidence type="ECO:0000256" key="4">
    <source>
        <dbReference type="ARBA" id="ARBA00023284"/>
    </source>
</evidence>
<dbReference type="PANTHER" id="PTHR42852">
    <property type="entry name" value="THIOL:DISULFIDE INTERCHANGE PROTEIN DSBE"/>
    <property type="match status" value="1"/>
</dbReference>
<dbReference type="RefSeq" id="WP_108736292.1">
    <property type="nucleotide sequence ID" value="NZ_CP020919.1"/>
</dbReference>
<keyword evidence="4" id="KW-0676">Redox-active center</keyword>
<evidence type="ECO:0000259" key="5">
    <source>
        <dbReference type="PROSITE" id="PS51352"/>
    </source>
</evidence>
<keyword evidence="3" id="KW-1015">Disulfide bond</keyword>
<protein>
    <recommendedName>
        <fullName evidence="5">Thioredoxin domain-containing protein</fullName>
    </recommendedName>
</protein>
<dbReference type="GO" id="GO:0017004">
    <property type="term" value="P:cytochrome complex assembly"/>
    <property type="evidence" value="ECO:0007669"/>
    <property type="project" value="UniProtKB-KW"/>
</dbReference>
<feature type="domain" description="Thioredoxin" evidence="5">
    <location>
        <begin position="9"/>
        <end position="152"/>
    </location>
</feature>
<dbReference type="GO" id="GO:0030313">
    <property type="term" value="C:cell envelope"/>
    <property type="evidence" value="ECO:0007669"/>
    <property type="project" value="UniProtKB-SubCell"/>
</dbReference>
<keyword evidence="7" id="KW-1185">Reference proteome</keyword>
<dbReference type="Proteomes" id="UP000244677">
    <property type="component" value="Chromosome"/>
</dbReference>
<dbReference type="InterPro" id="IPR050553">
    <property type="entry name" value="Thioredoxin_ResA/DsbE_sf"/>
</dbReference>
<dbReference type="PANTHER" id="PTHR42852:SF6">
    <property type="entry name" value="THIOL:DISULFIDE INTERCHANGE PROTEIN DSBE"/>
    <property type="match status" value="1"/>
</dbReference>
<sequence length="152" mass="17427">MKIRFLLLLMVAYSVPFYGQEKLSLETIIAQNKGKVILVDYWASWCKPCLKEMKKIPNIHQKYDGKDIVLVYLSIELDEKAWKKASGKIGISGDKYNLMTSKMNKTGTNKLANSAIPTYLIYNKKGELVNHNAPHPNEGNKLYLELDKYLNE</sequence>
<keyword evidence="2" id="KW-0201">Cytochrome c-type biogenesis</keyword>
<evidence type="ECO:0000313" key="6">
    <source>
        <dbReference type="EMBL" id="AWG24658.1"/>
    </source>
</evidence>
<accession>A0A2S1LLT5</accession>
<comment type="subcellular location">
    <subcellularLocation>
        <location evidence="1">Cell envelope</location>
    </subcellularLocation>
</comment>
<reference evidence="6 7" key="1">
    <citation type="submission" date="2017-04" db="EMBL/GenBank/DDBJ databases">
        <title>Complete genome sequence of Flavobacterium kingsejong AJ004.</title>
        <authorList>
            <person name="Lee P.C."/>
        </authorList>
    </citation>
    <scope>NUCLEOTIDE SEQUENCE [LARGE SCALE GENOMIC DNA]</scope>
    <source>
        <strain evidence="6 7">AJ004</strain>
    </source>
</reference>
<dbReference type="InterPro" id="IPR012336">
    <property type="entry name" value="Thioredoxin-like_fold"/>
</dbReference>
<dbReference type="EMBL" id="CP020919">
    <property type="protein sequence ID" value="AWG24658.1"/>
    <property type="molecule type" value="Genomic_DNA"/>
</dbReference>